<evidence type="ECO:0000313" key="1">
    <source>
        <dbReference type="EMBL" id="MFD0888866.1"/>
    </source>
</evidence>
<feature type="non-terminal residue" evidence="1">
    <location>
        <position position="1"/>
    </location>
</feature>
<dbReference type="PROSITE" id="PS00135">
    <property type="entry name" value="TRYPSIN_SER"/>
    <property type="match status" value="1"/>
</dbReference>
<comment type="caution">
    <text evidence="1">The sequence shown here is derived from an EMBL/GenBank/DDBJ whole genome shotgun (WGS) entry which is preliminary data.</text>
</comment>
<dbReference type="Gene3D" id="2.40.10.10">
    <property type="entry name" value="Trypsin-like serine proteases"/>
    <property type="match status" value="2"/>
</dbReference>
<name>A0ABW3DYG4_9ACTN</name>
<dbReference type="Proteomes" id="UP001597024">
    <property type="component" value="Unassembled WGS sequence"/>
</dbReference>
<accession>A0ABW3DYG4</accession>
<protein>
    <recommendedName>
        <fullName evidence="3">Peptidase S1 domain-containing protein</fullName>
    </recommendedName>
</protein>
<dbReference type="InterPro" id="IPR033116">
    <property type="entry name" value="TRYPSIN_SER"/>
</dbReference>
<proteinExistence type="predicted"/>
<dbReference type="InterPro" id="IPR043504">
    <property type="entry name" value="Peptidase_S1_PA_chymotrypsin"/>
</dbReference>
<gene>
    <name evidence="1" type="ORF">ACFQ08_30385</name>
</gene>
<sequence length="250" mass="25888">PSARGLAPVPDVGVPVAVTLGEPLRTVAVRCDDSPNWYGGVAIHNDKFSGPSCGGNSNWQYNCTGGFGVTLQSQRYLLTAGHCGAIGDTFLSGAGNVIGRATHEHVAHDLMLVRADTGGRIWDGTPGVNDFTKGVAGWGWTAGGQSLCFSGTTSGAKCGYTVDGTIVSGCGTDLYGNHECYNDLISAWKDGTAGRPGDSGGPVFSLAGDRVQAMGTTTAYATNNQGREWVVFQDFGTATRDWSGLDIITG</sequence>
<dbReference type="SUPFAM" id="SSF50494">
    <property type="entry name" value="Trypsin-like serine proteases"/>
    <property type="match status" value="1"/>
</dbReference>
<reference evidence="2" key="1">
    <citation type="journal article" date="2019" name="Int. J. Syst. Evol. Microbiol.">
        <title>The Global Catalogue of Microorganisms (GCM) 10K type strain sequencing project: providing services to taxonomists for standard genome sequencing and annotation.</title>
        <authorList>
            <consortium name="The Broad Institute Genomics Platform"/>
            <consortium name="The Broad Institute Genome Sequencing Center for Infectious Disease"/>
            <person name="Wu L."/>
            <person name="Ma J."/>
        </authorList>
    </citation>
    <scope>NUCLEOTIDE SEQUENCE [LARGE SCALE GENOMIC DNA]</scope>
    <source>
        <strain evidence="2">CCUG 62974</strain>
    </source>
</reference>
<organism evidence="1 2">
    <name type="scientific">Streptosporangium algeriense</name>
    <dbReference type="NCBI Taxonomy" id="1682748"/>
    <lineage>
        <taxon>Bacteria</taxon>
        <taxon>Bacillati</taxon>
        <taxon>Actinomycetota</taxon>
        <taxon>Actinomycetes</taxon>
        <taxon>Streptosporangiales</taxon>
        <taxon>Streptosporangiaceae</taxon>
        <taxon>Streptosporangium</taxon>
    </lineage>
</organism>
<keyword evidence="2" id="KW-1185">Reference proteome</keyword>
<dbReference type="InterPro" id="IPR018114">
    <property type="entry name" value="TRYPSIN_HIS"/>
</dbReference>
<dbReference type="PROSITE" id="PS00134">
    <property type="entry name" value="TRYPSIN_HIS"/>
    <property type="match status" value="1"/>
</dbReference>
<evidence type="ECO:0000313" key="2">
    <source>
        <dbReference type="Proteomes" id="UP001597024"/>
    </source>
</evidence>
<evidence type="ECO:0008006" key="3">
    <source>
        <dbReference type="Google" id="ProtNLM"/>
    </source>
</evidence>
<dbReference type="InterPro" id="IPR009003">
    <property type="entry name" value="Peptidase_S1_PA"/>
</dbReference>
<dbReference type="EMBL" id="JBHTHX010001533">
    <property type="protein sequence ID" value="MFD0888866.1"/>
    <property type="molecule type" value="Genomic_DNA"/>
</dbReference>